<evidence type="ECO:0000313" key="4">
    <source>
        <dbReference type="Proteomes" id="UP000196710"/>
    </source>
</evidence>
<feature type="chain" id="PRO_5044568678" evidence="1">
    <location>
        <begin position="28"/>
        <end position="152"/>
    </location>
</feature>
<accession>A0A1Z2XRU5</accession>
<sequence length="152" mass="16954">MKKAKRFLSILLAAIMVLSVFAMSASAYDSTNTFKRDLSKPYSISGTHQDMEYQFDYGVNKIWSQTKIQAGMGPAEGKAYTAFVPRQWFGLSGKQHQKASYNKDSKGYITVKAVSGESGDPNGKADGEANTVMHSGYTNVTIDWRVDRKYER</sequence>
<dbReference type="Proteomes" id="UP000196710">
    <property type="component" value="Chromosome"/>
</dbReference>
<evidence type="ECO:0000313" key="2">
    <source>
        <dbReference type="EMBL" id="ASB41173.1"/>
    </source>
</evidence>
<evidence type="ECO:0000313" key="3">
    <source>
        <dbReference type="EMBL" id="QQR30446.1"/>
    </source>
</evidence>
<keyword evidence="4" id="KW-1185">Reference proteome</keyword>
<name>A0A1Z2XRU5_9FIRM</name>
<keyword evidence="1" id="KW-0732">Signal</keyword>
<gene>
    <name evidence="2" type="ORF">ADH66_11210</name>
    <name evidence="3" type="ORF">I5Q82_01525</name>
</gene>
<dbReference type="AlphaFoldDB" id="A0A1Z2XRU5"/>
<evidence type="ECO:0000256" key="1">
    <source>
        <dbReference type="SAM" id="SignalP"/>
    </source>
</evidence>
<reference evidence="4" key="2">
    <citation type="submission" date="2017-05" db="EMBL/GenBank/DDBJ databases">
        <title>Improved OligoMM genomes.</title>
        <authorList>
            <person name="Garzetti D."/>
        </authorList>
    </citation>
    <scope>NUCLEOTIDE SEQUENCE [LARGE SCALE GENOMIC DNA]</scope>
    <source>
        <strain evidence="4">KB18</strain>
    </source>
</reference>
<evidence type="ECO:0000313" key="5">
    <source>
        <dbReference type="Proteomes" id="UP000596035"/>
    </source>
</evidence>
<dbReference type="EMBL" id="CP021422">
    <property type="protein sequence ID" value="ASB41173.1"/>
    <property type="molecule type" value="Genomic_DNA"/>
</dbReference>
<reference evidence="3 5" key="3">
    <citation type="submission" date="2020-11" db="EMBL/GenBank/DDBJ databases">
        <title>Closed and high quality bacterial genomes of the OMM12 community.</title>
        <authorList>
            <person name="Marbouty M."/>
            <person name="Lamy-Besnier Q."/>
            <person name="Debarbieux L."/>
            <person name="Koszul R."/>
        </authorList>
    </citation>
    <scope>NUCLEOTIDE SEQUENCE [LARGE SCALE GENOMIC DNA]</scope>
    <source>
        <strain evidence="3 5">KB18</strain>
    </source>
</reference>
<dbReference type="RefSeq" id="WP_066540838.1">
    <property type="nucleotide sequence ID" value="NZ_CAQHGX010000024.1"/>
</dbReference>
<dbReference type="Proteomes" id="UP000596035">
    <property type="component" value="Chromosome"/>
</dbReference>
<dbReference type="EMBL" id="CP065321">
    <property type="protein sequence ID" value="QQR30446.1"/>
    <property type="molecule type" value="Genomic_DNA"/>
</dbReference>
<dbReference type="KEGG" id="amur:ADH66_11210"/>
<protein>
    <submittedName>
        <fullName evidence="3">Uncharacterized protein</fullName>
    </submittedName>
</protein>
<feature type="signal peptide" evidence="1">
    <location>
        <begin position="1"/>
        <end position="27"/>
    </location>
</feature>
<reference evidence="2" key="1">
    <citation type="journal article" date="2017" name="Genome Announc.">
        <title>High-Quality Whole-Genome Sequences of the Oligo-Mouse-Microbiota Bacterial Community.</title>
        <authorList>
            <person name="Garzetti D."/>
            <person name="Brugiroux S."/>
            <person name="Bunk B."/>
            <person name="Pukall R."/>
            <person name="McCoy K.D."/>
            <person name="Macpherson A.J."/>
            <person name="Stecher B."/>
        </authorList>
    </citation>
    <scope>NUCLEOTIDE SEQUENCE</scope>
    <source>
        <strain evidence="2">KB18</strain>
    </source>
</reference>
<organism evidence="3 5">
    <name type="scientific">Acutalibacter muris</name>
    <dbReference type="NCBI Taxonomy" id="1796620"/>
    <lineage>
        <taxon>Bacteria</taxon>
        <taxon>Bacillati</taxon>
        <taxon>Bacillota</taxon>
        <taxon>Clostridia</taxon>
        <taxon>Eubacteriales</taxon>
        <taxon>Acutalibacteraceae</taxon>
        <taxon>Acutalibacter</taxon>
    </lineage>
</organism>
<proteinExistence type="predicted"/>